<evidence type="ECO:0000313" key="11">
    <source>
        <dbReference type="Proteomes" id="UP000719412"/>
    </source>
</evidence>
<feature type="compositionally biased region" description="Basic and acidic residues" evidence="8">
    <location>
        <begin position="35"/>
        <end position="51"/>
    </location>
</feature>
<accession>A0A8J6LJM0</accession>
<evidence type="ECO:0000256" key="2">
    <source>
        <dbReference type="ARBA" id="ARBA00022670"/>
    </source>
</evidence>
<keyword evidence="11" id="KW-1185">Reference proteome</keyword>
<evidence type="ECO:0000259" key="9">
    <source>
        <dbReference type="SMART" id="SM00645"/>
    </source>
</evidence>
<dbReference type="EMBL" id="JABDTM020007623">
    <property type="protein sequence ID" value="KAH0821483.1"/>
    <property type="molecule type" value="Genomic_DNA"/>
</dbReference>
<dbReference type="PRINTS" id="PR00705">
    <property type="entry name" value="PAPAIN"/>
</dbReference>
<dbReference type="PANTHER" id="PTHR12411">
    <property type="entry name" value="CYSTEINE PROTEASE FAMILY C1-RELATED"/>
    <property type="match status" value="1"/>
</dbReference>
<gene>
    <name evidence="10" type="ORF">GEV33_001308</name>
</gene>
<dbReference type="FunFam" id="3.90.70.10:FF:000031">
    <property type="entry name" value="Cathepsin B"/>
    <property type="match status" value="2"/>
</dbReference>
<evidence type="ECO:0000256" key="7">
    <source>
        <dbReference type="ARBA" id="ARBA00023157"/>
    </source>
</evidence>
<comment type="similarity">
    <text evidence="1">Belongs to the peptidase C1 family.</text>
</comment>
<protein>
    <recommendedName>
        <fullName evidence="9">Peptidase C1A papain C-terminal domain-containing protein</fullName>
    </recommendedName>
</protein>
<dbReference type="Proteomes" id="UP000719412">
    <property type="component" value="Unassembled WGS sequence"/>
</dbReference>
<evidence type="ECO:0000256" key="5">
    <source>
        <dbReference type="ARBA" id="ARBA00022807"/>
    </source>
</evidence>
<evidence type="ECO:0000313" key="10">
    <source>
        <dbReference type="EMBL" id="KAH0821483.1"/>
    </source>
</evidence>
<keyword evidence="4" id="KW-0378">Hydrolase</keyword>
<reference evidence="10" key="1">
    <citation type="journal article" date="2020" name="J Insects Food Feed">
        <title>The yellow mealworm (Tenebrio molitor) genome: a resource for the emerging insects as food and feed industry.</title>
        <authorList>
            <person name="Eriksson T."/>
            <person name="Andere A."/>
            <person name="Kelstrup H."/>
            <person name="Emery V."/>
            <person name="Picard C."/>
        </authorList>
    </citation>
    <scope>NUCLEOTIDE SEQUENCE</scope>
    <source>
        <strain evidence="10">Stoneville</strain>
        <tissue evidence="10">Whole head</tissue>
    </source>
</reference>
<keyword evidence="7" id="KW-1015">Disulfide bond</keyword>
<dbReference type="GO" id="GO:0004197">
    <property type="term" value="F:cysteine-type endopeptidase activity"/>
    <property type="evidence" value="ECO:0007669"/>
    <property type="project" value="InterPro"/>
</dbReference>
<evidence type="ECO:0000256" key="4">
    <source>
        <dbReference type="ARBA" id="ARBA00022801"/>
    </source>
</evidence>
<feature type="domain" description="Peptidase C1A papain C-terminal" evidence="9">
    <location>
        <begin position="129"/>
        <end position="368"/>
    </location>
</feature>
<dbReference type="SUPFAM" id="SSF54001">
    <property type="entry name" value="Cysteine proteinases"/>
    <property type="match status" value="2"/>
</dbReference>
<dbReference type="Pfam" id="PF08127">
    <property type="entry name" value="Propeptide_C1"/>
    <property type="match status" value="2"/>
</dbReference>
<feature type="region of interest" description="Disordered" evidence="8">
    <location>
        <begin position="1"/>
        <end position="51"/>
    </location>
</feature>
<dbReference type="InterPro" id="IPR012599">
    <property type="entry name" value="Propeptide_C1A"/>
</dbReference>
<keyword evidence="3" id="KW-0732">Signal</keyword>
<dbReference type="SMART" id="SM00645">
    <property type="entry name" value="Pept_C1"/>
    <property type="match status" value="2"/>
</dbReference>
<evidence type="ECO:0000256" key="3">
    <source>
        <dbReference type="ARBA" id="ARBA00022729"/>
    </source>
</evidence>
<dbReference type="InterPro" id="IPR038765">
    <property type="entry name" value="Papain-like_cys_pep_sf"/>
</dbReference>
<evidence type="ECO:0000256" key="6">
    <source>
        <dbReference type="ARBA" id="ARBA00023145"/>
    </source>
</evidence>
<dbReference type="InterPro" id="IPR013128">
    <property type="entry name" value="Peptidase_C1A"/>
</dbReference>
<keyword evidence="6" id="KW-0865">Zymogen</keyword>
<dbReference type="AlphaFoldDB" id="A0A8J6LJM0"/>
<dbReference type="CDD" id="cd02620">
    <property type="entry name" value="Peptidase_C1A_CathepsinB"/>
    <property type="match status" value="1"/>
</dbReference>
<dbReference type="InterPro" id="IPR000668">
    <property type="entry name" value="Peptidase_C1A_C"/>
</dbReference>
<dbReference type="GO" id="GO:0006508">
    <property type="term" value="P:proteolysis"/>
    <property type="evidence" value="ECO:0007669"/>
    <property type="project" value="UniProtKB-KW"/>
</dbReference>
<sequence>MERAGGKTRNAVEPRGSNAPEINFDDLTRTSWRNDATDKSESSGVEEKRPSERKNCIMDTLSYCWAKTEILSDKFIESINQKRSTWVARRNFPEDTPIEELRRLNGAIEEPQYKSQLKLKVHKVNASEIPDTFDGRTYWSQCESLKTIRNQGGCGSCWAFSTVEPMTDRLCIATNGTVKFEFSAEDLLSCCTDCGKGCQGGAPSKAWAYWKSSGIASGGDYQSQQGCQPYAKSAFIDGKTPACANTCLNTDYKTPYQQDKHFGIDHYAIAKKDVLQIQTEILTNGPVSAMFGVYDDFYNYYSGVYQHLSGNRSGNHGVKILGWGTEDGTPYWLVANSWGTNWAGLGGFFKILRGRNSAGIELNVMGGTPKVTLSYCWAKTEILSNKFIESINQKRSTWVARRNFPEDTPIEQLRRLNGAIEDPHYKSQVKLKVHKVDVSAIPDTFDGRTHWPQCESLKNIRNQGQCGSCWAFGSTEAMTDRLCIATDGKVKFQFSPEDLLSCCKECGNGCDGGSSAKAWAYWMNSGIVSGGDYQSQSQEGCQPYLESTFRNGVTPECATTCRNTDYKTPYQQDKHSATEHHQIAQNVEQIQTEILNNGPVSASYTVYDDFYNYYSGTSPTGAFRFQ</sequence>
<organism evidence="10 11">
    <name type="scientific">Tenebrio molitor</name>
    <name type="common">Yellow mealworm beetle</name>
    <dbReference type="NCBI Taxonomy" id="7067"/>
    <lineage>
        <taxon>Eukaryota</taxon>
        <taxon>Metazoa</taxon>
        <taxon>Ecdysozoa</taxon>
        <taxon>Arthropoda</taxon>
        <taxon>Hexapoda</taxon>
        <taxon>Insecta</taxon>
        <taxon>Pterygota</taxon>
        <taxon>Neoptera</taxon>
        <taxon>Endopterygota</taxon>
        <taxon>Coleoptera</taxon>
        <taxon>Polyphaga</taxon>
        <taxon>Cucujiformia</taxon>
        <taxon>Tenebrionidae</taxon>
        <taxon>Tenebrio</taxon>
    </lineage>
</organism>
<evidence type="ECO:0000256" key="1">
    <source>
        <dbReference type="ARBA" id="ARBA00008455"/>
    </source>
</evidence>
<dbReference type="PROSITE" id="PS00139">
    <property type="entry name" value="THIOL_PROTEASE_CYS"/>
    <property type="match status" value="2"/>
</dbReference>
<keyword evidence="2" id="KW-0645">Protease</keyword>
<dbReference type="Pfam" id="PF00112">
    <property type="entry name" value="Peptidase_C1"/>
    <property type="match status" value="2"/>
</dbReference>
<dbReference type="Gene3D" id="3.90.70.10">
    <property type="entry name" value="Cysteine proteinases"/>
    <property type="match status" value="2"/>
</dbReference>
<dbReference type="InterPro" id="IPR025660">
    <property type="entry name" value="Pept_his_AS"/>
</dbReference>
<evidence type="ECO:0000256" key="8">
    <source>
        <dbReference type="SAM" id="MobiDB-lite"/>
    </source>
</evidence>
<reference evidence="10" key="2">
    <citation type="submission" date="2021-08" db="EMBL/GenBank/DDBJ databases">
        <authorList>
            <person name="Eriksson T."/>
        </authorList>
    </citation>
    <scope>NUCLEOTIDE SEQUENCE</scope>
    <source>
        <strain evidence="10">Stoneville</strain>
        <tissue evidence="10">Whole head</tissue>
    </source>
</reference>
<keyword evidence="5" id="KW-0788">Thiol protease</keyword>
<dbReference type="InterPro" id="IPR000169">
    <property type="entry name" value="Pept_cys_AS"/>
</dbReference>
<name>A0A8J6LJM0_TENMO</name>
<feature type="domain" description="Peptidase C1A papain C-terminal" evidence="9">
    <location>
        <begin position="441"/>
        <end position="626"/>
    </location>
</feature>
<dbReference type="PROSITE" id="PS00639">
    <property type="entry name" value="THIOL_PROTEASE_HIS"/>
    <property type="match status" value="1"/>
</dbReference>
<proteinExistence type="inferred from homology"/>
<comment type="caution">
    <text evidence="10">The sequence shown here is derived from an EMBL/GenBank/DDBJ whole genome shotgun (WGS) entry which is preliminary data.</text>
</comment>